<evidence type="ECO:0000313" key="1">
    <source>
        <dbReference type="EMBL" id="RKT88851.1"/>
    </source>
</evidence>
<evidence type="ECO:0000313" key="4">
    <source>
        <dbReference type="Proteomes" id="UP000270697"/>
    </source>
</evidence>
<evidence type="ECO:0000313" key="2">
    <source>
        <dbReference type="EMBL" id="SFN86484.1"/>
    </source>
</evidence>
<organism evidence="2 3">
    <name type="scientific">Saccharopolyspora antimicrobica</name>
    <dbReference type="NCBI Taxonomy" id="455193"/>
    <lineage>
        <taxon>Bacteria</taxon>
        <taxon>Bacillati</taxon>
        <taxon>Actinomycetota</taxon>
        <taxon>Actinomycetes</taxon>
        <taxon>Pseudonocardiales</taxon>
        <taxon>Pseudonocardiaceae</taxon>
        <taxon>Saccharopolyspora</taxon>
    </lineage>
</organism>
<dbReference type="Proteomes" id="UP000270697">
    <property type="component" value="Unassembled WGS sequence"/>
</dbReference>
<name>A0A1I5CHV1_9PSEU</name>
<dbReference type="Proteomes" id="UP000199398">
    <property type="component" value="Unassembled WGS sequence"/>
</dbReference>
<dbReference type="AlphaFoldDB" id="A0A1I5CHV1"/>
<dbReference type="EMBL" id="FOUP01000007">
    <property type="protein sequence ID" value="SFN86484.1"/>
    <property type="molecule type" value="Genomic_DNA"/>
</dbReference>
<evidence type="ECO:0000313" key="3">
    <source>
        <dbReference type="Proteomes" id="UP000199398"/>
    </source>
</evidence>
<protein>
    <submittedName>
        <fullName evidence="2">Uncharacterized protein</fullName>
    </submittedName>
</protein>
<sequence length="319" mass="35295">MTRPGCPTLDGLDDRSIAFLFEAVDLGVDYAKFDADGFVPLALILGEDGSKHILKLIGDDDEPWTQEQSVALGREKLRDLDEDAHCVTLIYDGYFTGDGDRTEAVFVEGYQLGRPVGVLMCQRYERRGDEVALIGNPMLLDDEREPLVSADRKPVEYPNLGPEAKKFMLDTIEVGIQDVEPEAIIMVPFAAVEGLDGTRDVWRLVDDEQNPTVGGGLDFGHEQLASLDPAVVRCAALVWGGDFPDDADEEGAVFIEVCELGRPAGLQLVQPYRRIDHDRVARLGGPQIMEETQPFVRPEEPRRSAAFARLQEIAAQKRN</sequence>
<dbReference type="OrthoDB" id="3682126at2"/>
<keyword evidence="4" id="KW-1185">Reference proteome</keyword>
<proteinExistence type="predicted"/>
<reference evidence="1 4" key="2">
    <citation type="submission" date="2018-10" db="EMBL/GenBank/DDBJ databases">
        <title>Sequencing the genomes of 1000 actinobacteria strains.</title>
        <authorList>
            <person name="Klenk H.-P."/>
        </authorList>
    </citation>
    <scope>NUCLEOTIDE SEQUENCE [LARGE SCALE GENOMIC DNA]</scope>
    <source>
        <strain evidence="1 4">DSM 45119</strain>
    </source>
</reference>
<dbReference type="RefSeq" id="WP_093154771.1">
    <property type="nucleotide sequence ID" value="NZ_FOUP01000007.1"/>
</dbReference>
<dbReference type="EMBL" id="RBXX01000002">
    <property type="protein sequence ID" value="RKT88851.1"/>
    <property type="molecule type" value="Genomic_DNA"/>
</dbReference>
<gene>
    <name evidence="1" type="ORF">ATL45_7294</name>
    <name evidence="2" type="ORF">SAMN05421805_107186</name>
</gene>
<reference evidence="2 3" key="1">
    <citation type="submission" date="2016-10" db="EMBL/GenBank/DDBJ databases">
        <authorList>
            <person name="de Groot N.N."/>
        </authorList>
    </citation>
    <scope>NUCLEOTIDE SEQUENCE [LARGE SCALE GENOMIC DNA]</scope>
    <source>
        <strain evidence="2 3">CPCC 201259</strain>
    </source>
</reference>
<accession>A0A1I5CHV1</accession>